<dbReference type="AlphaFoldDB" id="A0A6A6U5N0"/>
<feature type="compositionally biased region" description="Gly residues" evidence="1">
    <location>
        <begin position="28"/>
        <end position="73"/>
    </location>
</feature>
<proteinExistence type="predicted"/>
<evidence type="ECO:0000313" key="4">
    <source>
        <dbReference type="Proteomes" id="UP000799302"/>
    </source>
</evidence>
<accession>A0A6A6U5N0</accession>
<protein>
    <submittedName>
        <fullName evidence="3">Uncharacterized protein</fullName>
    </submittedName>
</protein>
<reference evidence="3" key="1">
    <citation type="journal article" date="2020" name="Stud. Mycol.">
        <title>101 Dothideomycetes genomes: a test case for predicting lifestyles and emergence of pathogens.</title>
        <authorList>
            <person name="Haridas S."/>
            <person name="Albert R."/>
            <person name="Binder M."/>
            <person name="Bloem J."/>
            <person name="Labutti K."/>
            <person name="Salamov A."/>
            <person name="Andreopoulos B."/>
            <person name="Baker S."/>
            <person name="Barry K."/>
            <person name="Bills G."/>
            <person name="Bluhm B."/>
            <person name="Cannon C."/>
            <person name="Castanera R."/>
            <person name="Culley D."/>
            <person name="Daum C."/>
            <person name="Ezra D."/>
            <person name="Gonzalez J."/>
            <person name="Henrissat B."/>
            <person name="Kuo A."/>
            <person name="Liang C."/>
            <person name="Lipzen A."/>
            <person name="Lutzoni F."/>
            <person name="Magnuson J."/>
            <person name="Mondo S."/>
            <person name="Nolan M."/>
            <person name="Ohm R."/>
            <person name="Pangilinan J."/>
            <person name="Park H.-J."/>
            <person name="Ramirez L."/>
            <person name="Alfaro M."/>
            <person name="Sun H."/>
            <person name="Tritt A."/>
            <person name="Yoshinaga Y."/>
            <person name="Zwiers L.-H."/>
            <person name="Turgeon B."/>
            <person name="Goodwin S."/>
            <person name="Spatafora J."/>
            <person name="Crous P."/>
            <person name="Grigoriev I."/>
        </authorList>
    </citation>
    <scope>NUCLEOTIDE SEQUENCE</scope>
    <source>
        <strain evidence="3">CBS 115976</strain>
    </source>
</reference>
<dbReference type="Proteomes" id="UP000799302">
    <property type="component" value="Unassembled WGS sequence"/>
</dbReference>
<evidence type="ECO:0000256" key="2">
    <source>
        <dbReference type="SAM" id="SignalP"/>
    </source>
</evidence>
<dbReference type="Pfam" id="PF12296">
    <property type="entry name" value="HsbA"/>
    <property type="match status" value="1"/>
</dbReference>
<evidence type="ECO:0000256" key="1">
    <source>
        <dbReference type="SAM" id="MobiDB-lite"/>
    </source>
</evidence>
<evidence type="ECO:0000313" key="3">
    <source>
        <dbReference type="EMBL" id="KAF2667599.1"/>
    </source>
</evidence>
<gene>
    <name evidence="3" type="ORF">BT63DRAFT_456901</name>
</gene>
<sequence length="529" mass="51814">MKLTSVTVALATLALTEALPQFPGGMFGGNGGNRPKGQGGFGGFPKQGGMGGFGGFPKGQGGFGGKSGSGKGKGFPKSPKAASPEVVPSAEAPATSATSAVSSTSSTADIVVPIATSSIVATPAPALSTGIAKAPALPVAPLPKGPFANSTTAAAATPIKPTLLPSGAVKPDWASSHAVLPTSKAPIANSTTVAHATPVKPTLLPSGAVKPTGASVGPLLHPTAKGPFANSTTAAAATPIKPTLLPSGAVKPEWASSHAVLPTSQAPVANSTTVAHATPIKPTLLPTGAIKPTGASAHAPVLPTAKAPYANTTTIVVPSTVVVSPSPKAPLGTGAPLAKAPSVPTPAAAPVPATTAAPFTGFDIGSILGGLGSLFGSGGTPADVNVIITGYGNVHDQVDKLDAAVSGNSTSLKTLLAASEATLAALEKTTKSVNAQAGQVDIISAIGMMAPGDQLTTATENALEKLVARKEAFKSNKAEILKTLQAQKVAALAMNAAIDAKLPSLLHMISAPMAQRPIDALDKAIAAFT</sequence>
<feature type="compositionally biased region" description="Low complexity" evidence="1">
    <location>
        <begin position="75"/>
        <end position="102"/>
    </location>
</feature>
<feature type="region of interest" description="Disordered" evidence="1">
    <location>
        <begin position="28"/>
        <end position="102"/>
    </location>
</feature>
<organism evidence="3 4">
    <name type="scientific">Microthyrium microscopicum</name>
    <dbReference type="NCBI Taxonomy" id="703497"/>
    <lineage>
        <taxon>Eukaryota</taxon>
        <taxon>Fungi</taxon>
        <taxon>Dikarya</taxon>
        <taxon>Ascomycota</taxon>
        <taxon>Pezizomycotina</taxon>
        <taxon>Dothideomycetes</taxon>
        <taxon>Dothideomycetes incertae sedis</taxon>
        <taxon>Microthyriales</taxon>
        <taxon>Microthyriaceae</taxon>
        <taxon>Microthyrium</taxon>
    </lineage>
</organism>
<feature type="signal peptide" evidence="2">
    <location>
        <begin position="1"/>
        <end position="18"/>
    </location>
</feature>
<keyword evidence="4" id="KW-1185">Reference proteome</keyword>
<dbReference type="InterPro" id="IPR021054">
    <property type="entry name" value="Cell_wall_mannoprotein_1"/>
</dbReference>
<keyword evidence="2" id="KW-0732">Signal</keyword>
<name>A0A6A6U5N0_9PEZI</name>
<feature type="chain" id="PRO_5025493929" evidence="2">
    <location>
        <begin position="19"/>
        <end position="529"/>
    </location>
</feature>
<dbReference type="Gene3D" id="1.20.1280.140">
    <property type="match status" value="1"/>
</dbReference>
<dbReference type="EMBL" id="MU004237">
    <property type="protein sequence ID" value="KAF2667599.1"/>
    <property type="molecule type" value="Genomic_DNA"/>
</dbReference>